<organism evidence="1 2">
    <name type="scientific">Triplophysa rosa</name>
    <name type="common">Cave loach</name>
    <dbReference type="NCBI Taxonomy" id="992332"/>
    <lineage>
        <taxon>Eukaryota</taxon>
        <taxon>Metazoa</taxon>
        <taxon>Chordata</taxon>
        <taxon>Craniata</taxon>
        <taxon>Vertebrata</taxon>
        <taxon>Euteleostomi</taxon>
        <taxon>Actinopterygii</taxon>
        <taxon>Neopterygii</taxon>
        <taxon>Teleostei</taxon>
        <taxon>Ostariophysi</taxon>
        <taxon>Cypriniformes</taxon>
        <taxon>Nemacheilidae</taxon>
        <taxon>Triplophysa</taxon>
    </lineage>
</organism>
<accession>A0A9W7WQV9</accession>
<dbReference type="Proteomes" id="UP001059041">
    <property type="component" value="Linkage Group LG8"/>
</dbReference>
<feature type="non-terminal residue" evidence="1">
    <location>
        <position position="63"/>
    </location>
</feature>
<keyword evidence="2" id="KW-1185">Reference proteome</keyword>
<evidence type="ECO:0000313" key="1">
    <source>
        <dbReference type="EMBL" id="KAI7806611.1"/>
    </source>
</evidence>
<feature type="non-terminal residue" evidence="1">
    <location>
        <position position="1"/>
    </location>
</feature>
<name>A0A9W7WQV9_TRIRA</name>
<evidence type="ECO:0000313" key="2">
    <source>
        <dbReference type="Proteomes" id="UP001059041"/>
    </source>
</evidence>
<gene>
    <name evidence="1" type="ORF">IRJ41_008954</name>
</gene>
<sequence>LVQDLFDAPATEQEVQALFERLDNPIGYISSQQILAMAHPQGRISQVLAQRGWHGMGLRALRV</sequence>
<dbReference type="EMBL" id="JAFHDT010000008">
    <property type="protein sequence ID" value="KAI7806611.1"/>
    <property type="molecule type" value="Genomic_DNA"/>
</dbReference>
<dbReference type="AlphaFoldDB" id="A0A9W7WQV9"/>
<proteinExistence type="predicted"/>
<reference evidence="1" key="1">
    <citation type="submission" date="2021-02" db="EMBL/GenBank/DDBJ databases">
        <title>Comparative genomics reveals that relaxation of natural selection precedes convergent phenotypic evolution of cavefish.</title>
        <authorList>
            <person name="Peng Z."/>
        </authorList>
    </citation>
    <scope>NUCLEOTIDE SEQUENCE</scope>
    <source>
        <tissue evidence="1">Muscle</tissue>
    </source>
</reference>
<comment type="caution">
    <text evidence="1">The sequence shown here is derived from an EMBL/GenBank/DDBJ whole genome shotgun (WGS) entry which is preliminary data.</text>
</comment>
<protein>
    <submittedName>
        <fullName evidence="1">Lens epithelial cell protein LEP503</fullName>
    </submittedName>
</protein>